<name>A0A1G1ZS77_9BACT</name>
<dbReference type="AlphaFoldDB" id="A0A1G1ZS77"/>
<gene>
    <name evidence="2" type="ORF">A3I24_00940</name>
</gene>
<dbReference type="Gene3D" id="2.60.40.10">
    <property type="entry name" value="Immunoglobulins"/>
    <property type="match status" value="1"/>
</dbReference>
<accession>A0A1G1ZS77</accession>
<evidence type="ECO:0000256" key="1">
    <source>
        <dbReference type="SAM" id="Phobius"/>
    </source>
</evidence>
<comment type="caution">
    <text evidence="2">The sequence shown here is derived from an EMBL/GenBank/DDBJ whole genome shotgun (WGS) entry which is preliminary data.</text>
</comment>
<feature type="transmembrane region" description="Helical" evidence="1">
    <location>
        <begin position="391"/>
        <end position="413"/>
    </location>
</feature>
<reference evidence="2 3" key="1">
    <citation type="journal article" date="2016" name="Nat. Commun.">
        <title>Thousands of microbial genomes shed light on interconnected biogeochemical processes in an aquifer system.</title>
        <authorList>
            <person name="Anantharaman K."/>
            <person name="Brown C.T."/>
            <person name="Hug L.A."/>
            <person name="Sharon I."/>
            <person name="Castelle C.J."/>
            <person name="Probst A.J."/>
            <person name="Thomas B.C."/>
            <person name="Singh A."/>
            <person name="Wilkins M.J."/>
            <person name="Karaoz U."/>
            <person name="Brodie E.L."/>
            <person name="Williams K.H."/>
            <person name="Hubbard S.S."/>
            <person name="Banfield J.F."/>
        </authorList>
    </citation>
    <scope>NUCLEOTIDE SEQUENCE [LARGE SCALE GENOMIC DNA]</scope>
</reference>
<dbReference type="CDD" id="cd08547">
    <property type="entry name" value="Type_II_cohesin"/>
    <property type="match status" value="1"/>
</dbReference>
<dbReference type="STRING" id="1798409.A3I24_00940"/>
<organism evidence="2 3">
    <name type="scientific">Candidatus Harrisonbacteria bacterium RIFCSPLOWO2_02_FULL_41_13b</name>
    <dbReference type="NCBI Taxonomy" id="1798409"/>
    <lineage>
        <taxon>Bacteria</taxon>
        <taxon>Candidatus Harrisoniibacteriota</taxon>
    </lineage>
</organism>
<protein>
    <recommendedName>
        <fullName evidence="4">Cohesin domain-containing protein</fullName>
    </recommendedName>
</protein>
<evidence type="ECO:0000313" key="2">
    <source>
        <dbReference type="EMBL" id="OGY67414.1"/>
    </source>
</evidence>
<proteinExistence type="predicted"/>
<evidence type="ECO:0008006" key="4">
    <source>
        <dbReference type="Google" id="ProtNLM"/>
    </source>
</evidence>
<dbReference type="GO" id="GO:0030246">
    <property type="term" value="F:carbohydrate binding"/>
    <property type="evidence" value="ECO:0007669"/>
    <property type="project" value="InterPro"/>
</dbReference>
<dbReference type="InterPro" id="IPR013783">
    <property type="entry name" value="Ig-like_fold"/>
</dbReference>
<dbReference type="InterPro" id="IPR008965">
    <property type="entry name" value="CBM2/CBM3_carb-bd_dom_sf"/>
</dbReference>
<dbReference type="SUPFAM" id="SSF49384">
    <property type="entry name" value="Carbohydrate-binding domain"/>
    <property type="match status" value="1"/>
</dbReference>
<dbReference type="Gene3D" id="2.60.40.680">
    <property type="match status" value="1"/>
</dbReference>
<evidence type="ECO:0000313" key="3">
    <source>
        <dbReference type="Proteomes" id="UP000177690"/>
    </source>
</evidence>
<dbReference type="Proteomes" id="UP000177690">
    <property type="component" value="Unassembled WGS sequence"/>
</dbReference>
<keyword evidence="1" id="KW-1133">Transmembrane helix</keyword>
<keyword evidence="1" id="KW-0472">Membrane</keyword>
<keyword evidence="1" id="KW-0812">Transmembrane</keyword>
<sequence>MKEGRTQKIFLLFGFFVFLLFGARAADAATLYFSPSSGNFTVGNVFTVNVLVNTENADINNAETTVNFPSGLLEIISISKSGSIFSLWVDEPTFSNSVGTLSFNGGLPTPGFKGTVGKIISATFRVKRAGSASLVFSSAAVRANDGYGTDVFSSGAQASFNLIGEEKITPVPAPVVGVPAAPRISSSTHPDPEKWYSNNAPEFSWTVPSDVNAARLLYDKFSNSRPTVGYNTAINRKSLSDIADGAWYFHVQLHNNNGWGEISHFKFQIDTGLPENLEVVRADPQDTTNPNPKFNLRAADSLSGVDHYEAKIDHGESTRLSIDDSGYYPLPSQTPGKKQLTVRAYDQAGNYIESSPQELQVEAIVIISPIKPAWYVGFEPVLELLTKVFDAIINLITAHLILFVALLAIGGILGQLVSKGIPYFAEEIKKLQFIASEYRASKKLKKLDSKTKLELKILEKDIKKELELLNKIASHRSLHSDEQYLRNKLEKYYSILRKL</sequence>
<dbReference type="EMBL" id="MHJL01000023">
    <property type="protein sequence ID" value="OGY67414.1"/>
    <property type="molecule type" value="Genomic_DNA"/>
</dbReference>